<gene>
    <name evidence="3" type="ORF">DCO61_11720</name>
    <name evidence="4" type="ORF">LS64_004185</name>
</gene>
<keyword evidence="2" id="KW-1133">Transmembrane helix</keyword>
<protein>
    <submittedName>
        <fullName evidence="4">Uncharacterized protein</fullName>
    </submittedName>
</protein>
<evidence type="ECO:0000313" key="3">
    <source>
        <dbReference type="EMBL" id="MWV70630.1"/>
    </source>
</evidence>
<feature type="transmembrane region" description="Helical" evidence="2">
    <location>
        <begin position="6"/>
        <end position="29"/>
    </location>
</feature>
<evidence type="ECO:0000313" key="4">
    <source>
        <dbReference type="EMBL" id="TLD94727.1"/>
    </source>
</evidence>
<dbReference type="EMBL" id="JRMP02000005">
    <property type="protein sequence ID" value="TLD94727.1"/>
    <property type="molecule type" value="Genomic_DNA"/>
</dbReference>
<evidence type="ECO:0000256" key="1">
    <source>
        <dbReference type="SAM" id="Coils"/>
    </source>
</evidence>
<evidence type="ECO:0000313" key="5">
    <source>
        <dbReference type="Proteomes" id="UP000029714"/>
    </source>
</evidence>
<proteinExistence type="predicted"/>
<accession>A0A347VPB9</accession>
<comment type="caution">
    <text evidence="4">The sequence shown here is derived from an EMBL/GenBank/DDBJ whole genome shotgun (WGS) entry which is preliminary data.</text>
</comment>
<evidence type="ECO:0000313" key="6">
    <source>
        <dbReference type="Proteomes" id="UP000477070"/>
    </source>
</evidence>
<reference evidence="4" key="3">
    <citation type="submission" date="2018-04" db="EMBL/GenBank/DDBJ databases">
        <authorList>
            <person name="Sheh A."/>
            <person name="Shen Z."/>
            <person name="Mannion A.J."/>
            <person name="Fox J.G."/>
        </authorList>
    </citation>
    <scope>NUCLEOTIDE SEQUENCE</scope>
    <source>
        <strain evidence="4">MIT 97-6194</strain>
    </source>
</reference>
<dbReference type="AlphaFoldDB" id="A0A347VPB9"/>
<sequence length="114" mass="13582">MYESTFVNWFLVTCFILFCLFMVVTSFYYRSMAQKEKKDSAHMKYTLVETEVLIQKHQLSLQRALGNIDILTKELNTLKGEVKTLKQRNSQYRIETDNYKSRIKDLEQKIEALL</sequence>
<evidence type="ECO:0000256" key="2">
    <source>
        <dbReference type="SAM" id="Phobius"/>
    </source>
</evidence>
<reference evidence="4 5" key="1">
    <citation type="journal article" date="2014" name="Genome Announc.">
        <title>Draft genome sequences of eight enterohepatic helicobacter species isolated from both laboratory and wild rodents.</title>
        <authorList>
            <person name="Sheh A."/>
            <person name="Shen Z."/>
            <person name="Fox J.G."/>
        </authorList>
    </citation>
    <scope>NUCLEOTIDE SEQUENCE [LARGE SCALE GENOMIC DNA]</scope>
    <source>
        <strain evidence="4 5">MIT 97-6194</strain>
    </source>
</reference>
<reference evidence="4 5" key="2">
    <citation type="journal article" date="2016" name="Infect. Immun.">
        <title>Helicobacter saguini, a Novel Helicobacter Isolated from Cotton-Top Tamarins with Ulcerative Colitis, Has Proinflammatory Properties and Induces Typhlocolitis and Dysplasia in Gnotobiotic IL-10-/- Mice.</title>
        <authorList>
            <person name="Shen Z."/>
            <person name="Mannion A."/>
            <person name="Whary M.T."/>
            <person name="Muthupalani S."/>
            <person name="Sheh A."/>
            <person name="Feng Y."/>
            <person name="Gong G."/>
            <person name="Vandamme P."/>
            <person name="Holcombe H.R."/>
            <person name="Paster B.J."/>
            <person name="Fox J.G."/>
        </authorList>
    </citation>
    <scope>NUCLEOTIDE SEQUENCE [LARGE SCALE GENOMIC DNA]</scope>
    <source>
        <strain evidence="4 5">MIT 97-6194</strain>
    </source>
</reference>
<reference evidence="3 6" key="4">
    <citation type="submission" date="2019-12" db="EMBL/GenBank/DDBJ databases">
        <title>Multi-Generational Helicobacter saguini Isolates.</title>
        <authorList>
            <person name="Mannion A."/>
            <person name="Shen Z."/>
            <person name="Fox J.G."/>
        </authorList>
    </citation>
    <scope>NUCLEOTIDE SEQUENCE [LARGE SCALE GENOMIC DNA]</scope>
    <source>
        <strain evidence="3">16-048</strain>
        <strain evidence="6">16-048 (F4)</strain>
    </source>
</reference>
<name>A0A347VPB9_9HELI</name>
<keyword evidence="2" id="KW-0472">Membrane</keyword>
<dbReference type="EMBL" id="QBIU01000002">
    <property type="protein sequence ID" value="MWV70630.1"/>
    <property type="molecule type" value="Genomic_DNA"/>
</dbReference>
<keyword evidence="2" id="KW-0812">Transmembrane</keyword>
<feature type="coiled-coil region" evidence="1">
    <location>
        <begin position="61"/>
        <end position="109"/>
    </location>
</feature>
<dbReference type="OrthoDB" id="5339743at2"/>
<dbReference type="Proteomes" id="UP000029714">
    <property type="component" value="Unassembled WGS sequence"/>
</dbReference>
<organism evidence="4 5">
    <name type="scientific">Helicobacter saguini</name>
    <dbReference type="NCBI Taxonomy" id="1548018"/>
    <lineage>
        <taxon>Bacteria</taxon>
        <taxon>Pseudomonadati</taxon>
        <taxon>Campylobacterota</taxon>
        <taxon>Epsilonproteobacteria</taxon>
        <taxon>Campylobacterales</taxon>
        <taxon>Helicobacteraceae</taxon>
        <taxon>Helicobacter</taxon>
    </lineage>
</organism>
<keyword evidence="5" id="KW-1185">Reference proteome</keyword>
<dbReference type="STRING" id="1548018.LS64_09820"/>
<dbReference type="Proteomes" id="UP000477070">
    <property type="component" value="Unassembled WGS sequence"/>
</dbReference>
<keyword evidence="1" id="KW-0175">Coiled coil</keyword>